<keyword evidence="2" id="KW-1185">Reference proteome</keyword>
<organism evidence="1 2">
    <name type="scientific">Populus alba x Populus x berolinensis</name>
    <dbReference type="NCBI Taxonomy" id="444605"/>
    <lineage>
        <taxon>Eukaryota</taxon>
        <taxon>Viridiplantae</taxon>
        <taxon>Streptophyta</taxon>
        <taxon>Embryophyta</taxon>
        <taxon>Tracheophyta</taxon>
        <taxon>Spermatophyta</taxon>
        <taxon>Magnoliopsida</taxon>
        <taxon>eudicotyledons</taxon>
        <taxon>Gunneridae</taxon>
        <taxon>Pentapetalae</taxon>
        <taxon>rosids</taxon>
        <taxon>fabids</taxon>
        <taxon>Malpighiales</taxon>
        <taxon>Salicaceae</taxon>
        <taxon>Saliceae</taxon>
        <taxon>Populus</taxon>
    </lineage>
</organism>
<dbReference type="AlphaFoldDB" id="A0AAD6R3X0"/>
<evidence type="ECO:0000313" key="2">
    <source>
        <dbReference type="Proteomes" id="UP001164929"/>
    </source>
</evidence>
<name>A0AAD6R3X0_9ROSI</name>
<sequence>MEDIPDQAYERFVTKREYSLGDAASRALLLLMQSYYSMVSTKQRKCAVQSKRMLNNLWRYKALVVCCSTYEWQQDINSPSCLHLMTLKGPLFLSKMCPTSGDDHSDTVLSDKEICDHEAQRPLRQMMVQFQSWFDLPSQMQSDHMIKPH</sequence>
<dbReference type="EMBL" id="JAQIZT010000004">
    <property type="protein sequence ID" value="KAJ7001270.1"/>
    <property type="molecule type" value="Genomic_DNA"/>
</dbReference>
<evidence type="ECO:0000313" key="1">
    <source>
        <dbReference type="EMBL" id="KAJ7001270.1"/>
    </source>
</evidence>
<dbReference type="Proteomes" id="UP001164929">
    <property type="component" value="Chromosome 4"/>
</dbReference>
<gene>
    <name evidence="1" type="ORF">NC653_011643</name>
</gene>
<accession>A0AAD6R3X0</accession>
<proteinExistence type="predicted"/>
<reference evidence="1 2" key="1">
    <citation type="journal article" date="2023" name="Mol. Ecol. Resour.">
        <title>Chromosome-level genome assembly of a triploid poplar Populus alba 'Berolinensis'.</title>
        <authorList>
            <person name="Chen S."/>
            <person name="Yu Y."/>
            <person name="Wang X."/>
            <person name="Wang S."/>
            <person name="Zhang T."/>
            <person name="Zhou Y."/>
            <person name="He R."/>
            <person name="Meng N."/>
            <person name="Wang Y."/>
            <person name="Liu W."/>
            <person name="Liu Z."/>
            <person name="Liu J."/>
            <person name="Guo Q."/>
            <person name="Huang H."/>
            <person name="Sederoff R.R."/>
            <person name="Wang G."/>
            <person name="Qu G."/>
            <person name="Chen S."/>
        </authorList>
    </citation>
    <scope>NUCLEOTIDE SEQUENCE [LARGE SCALE GENOMIC DNA]</scope>
    <source>
        <strain evidence="1">SC-2020</strain>
    </source>
</reference>
<protein>
    <submittedName>
        <fullName evidence="1">Uncharacterized protein</fullName>
    </submittedName>
</protein>
<comment type="caution">
    <text evidence="1">The sequence shown here is derived from an EMBL/GenBank/DDBJ whole genome shotgun (WGS) entry which is preliminary data.</text>
</comment>